<feature type="transmembrane region" description="Helical" evidence="1">
    <location>
        <begin position="132"/>
        <end position="151"/>
    </location>
</feature>
<feature type="transmembrane region" description="Helical" evidence="1">
    <location>
        <begin position="342"/>
        <end position="362"/>
    </location>
</feature>
<reference evidence="2 3" key="1">
    <citation type="submission" date="2019-03" db="EMBL/GenBank/DDBJ databases">
        <title>Genomic Encyclopedia of Type Strains, Phase IV (KMG-IV): sequencing the most valuable type-strain genomes for metagenomic binning, comparative biology and taxonomic classification.</title>
        <authorList>
            <person name="Goeker M."/>
        </authorList>
    </citation>
    <scope>NUCLEOTIDE SEQUENCE [LARGE SCALE GENOMIC DNA]</scope>
    <source>
        <strain evidence="2 3">DSM 10053</strain>
    </source>
</reference>
<feature type="transmembrane region" description="Helical" evidence="1">
    <location>
        <begin position="244"/>
        <end position="267"/>
    </location>
</feature>
<dbReference type="AlphaFoldDB" id="A0A4R1KZ80"/>
<dbReference type="EMBL" id="SMGJ01000003">
    <property type="protein sequence ID" value="TCK69967.1"/>
    <property type="molecule type" value="Genomic_DNA"/>
</dbReference>
<feature type="transmembrane region" description="Helical" evidence="1">
    <location>
        <begin position="50"/>
        <end position="67"/>
    </location>
</feature>
<organism evidence="2 3">
    <name type="scientific">Lonepinella koalarum</name>
    <dbReference type="NCBI Taxonomy" id="53417"/>
    <lineage>
        <taxon>Bacteria</taxon>
        <taxon>Pseudomonadati</taxon>
        <taxon>Pseudomonadota</taxon>
        <taxon>Gammaproteobacteria</taxon>
        <taxon>Pasteurellales</taxon>
        <taxon>Pasteurellaceae</taxon>
        <taxon>Lonepinella</taxon>
    </lineage>
</organism>
<feature type="transmembrane region" description="Helical" evidence="1">
    <location>
        <begin position="26"/>
        <end position="44"/>
    </location>
</feature>
<proteinExistence type="predicted"/>
<dbReference type="Proteomes" id="UP000295496">
    <property type="component" value="Unassembled WGS sequence"/>
</dbReference>
<keyword evidence="1" id="KW-0812">Transmembrane</keyword>
<protein>
    <submittedName>
        <fullName evidence="2">Mn2+/Fe2+ NRAMP family transporter</fullName>
    </submittedName>
</protein>
<keyword evidence="1" id="KW-1133">Transmembrane helix</keyword>
<keyword evidence="1" id="KW-0472">Membrane</keyword>
<gene>
    <name evidence="2" type="ORF">EV692_1189</name>
</gene>
<feature type="transmembrane region" description="Helical" evidence="1">
    <location>
        <begin position="297"/>
        <end position="321"/>
    </location>
</feature>
<feature type="transmembrane region" description="Helical" evidence="1">
    <location>
        <begin position="163"/>
        <end position="181"/>
    </location>
</feature>
<comment type="caution">
    <text evidence="2">The sequence shown here is derived from an EMBL/GenBank/DDBJ whole genome shotgun (WGS) entry which is preliminary data.</text>
</comment>
<sequence>MSENKINQKAFQPTAEKSTLKSKLNALGPGILMASAAVGGSHIVASTQSGAIYGWQLAIIIILANLFKYPFFRFGSQYTLDTGNTLLEGYLEKGKLYLWVFFLLNVFATIINTAGVGLLCAAILTFVLPFPVPLPTLSLIVIGGCTTILLLGKYRLLDSLSKLIMIALTITTVAAVVIALMRNGIQGVAPEDYIAPSPWNLTALGFIVALMGWMPAPIEISAINSMWVVAKRRFTKISYQDGILDFNIGFIGTAILALVFLALGALVQFGSGDTVEIVSGKYIAQLINMYASTIGDWARGLIAFIAFMCMLGTTLTVIDGYSRANVESLRLILGKQESRPSILNSAILLAALSGLAVIFYFNNAVGPMLKFAMIASFVSTPIFAYLNLSLVLKGEHKVRGGLFWLSIIGLIYLTGFTLLFIANQAGLFN</sequence>
<feature type="transmembrane region" description="Helical" evidence="1">
    <location>
        <begin position="201"/>
        <end position="223"/>
    </location>
</feature>
<accession>A0A4R1KZ80</accession>
<feature type="transmembrane region" description="Helical" evidence="1">
    <location>
        <begin position="368"/>
        <end position="390"/>
    </location>
</feature>
<dbReference type="RefSeq" id="WP_228777440.1">
    <property type="nucleotide sequence ID" value="NZ_CP170642.1"/>
</dbReference>
<evidence type="ECO:0000313" key="2">
    <source>
        <dbReference type="EMBL" id="TCK69967.1"/>
    </source>
</evidence>
<name>A0A4R1KZ80_9PAST</name>
<keyword evidence="3" id="KW-1185">Reference proteome</keyword>
<feature type="transmembrane region" description="Helical" evidence="1">
    <location>
        <begin position="96"/>
        <end position="126"/>
    </location>
</feature>
<evidence type="ECO:0000256" key="1">
    <source>
        <dbReference type="SAM" id="Phobius"/>
    </source>
</evidence>
<feature type="transmembrane region" description="Helical" evidence="1">
    <location>
        <begin position="402"/>
        <end position="422"/>
    </location>
</feature>
<evidence type="ECO:0000313" key="3">
    <source>
        <dbReference type="Proteomes" id="UP000295496"/>
    </source>
</evidence>